<accession>A0A099LUA5</accession>
<gene>
    <name evidence="4" type="ORF">EA26_10410</name>
</gene>
<dbReference type="EMBL" id="JMCG01000001">
    <property type="protein sequence ID" value="KGK11695.1"/>
    <property type="molecule type" value="Genomic_DNA"/>
</dbReference>
<organism evidence="4 5">
    <name type="scientific">Vibrio navarrensis</name>
    <dbReference type="NCBI Taxonomy" id="29495"/>
    <lineage>
        <taxon>Bacteria</taxon>
        <taxon>Pseudomonadati</taxon>
        <taxon>Pseudomonadota</taxon>
        <taxon>Gammaproteobacteria</taxon>
        <taxon>Vibrionales</taxon>
        <taxon>Vibrionaceae</taxon>
        <taxon>Vibrio</taxon>
    </lineage>
</organism>
<dbReference type="PANTHER" id="PTHR47128:SF2">
    <property type="entry name" value="PROTEIN HIGH CHLOROPHYLL FLUORESCENCE PHENOTYPE 244, CHLOROPLASTIC"/>
    <property type="match status" value="1"/>
</dbReference>
<comment type="caution">
    <text evidence="4">The sequence shown here is derived from an EMBL/GenBank/DDBJ whole genome shotgun (WGS) entry which is preliminary data.</text>
</comment>
<dbReference type="GeneID" id="43683589"/>
<dbReference type="AlphaFoldDB" id="A0A099LUA5"/>
<name>A0A099LUA5_9VIBR</name>
<dbReference type="GO" id="GO:0009523">
    <property type="term" value="C:photosystem II"/>
    <property type="evidence" value="ECO:0007669"/>
    <property type="project" value="UniProtKB-KW"/>
</dbReference>
<evidence type="ECO:0000256" key="1">
    <source>
        <dbReference type="ARBA" id="ARBA00022531"/>
    </source>
</evidence>
<dbReference type="RefSeq" id="WP_039427253.1">
    <property type="nucleotide sequence ID" value="NZ_CP061844.1"/>
</dbReference>
<proteinExistence type="predicted"/>
<dbReference type="GO" id="GO:0015979">
    <property type="term" value="P:photosynthesis"/>
    <property type="evidence" value="ECO:0007669"/>
    <property type="project" value="UniProtKB-KW"/>
</dbReference>
<dbReference type="eggNOG" id="COG0702">
    <property type="taxonomic scope" value="Bacteria"/>
</dbReference>
<keyword evidence="2" id="KW-0604">Photosystem II</keyword>
<protein>
    <submittedName>
        <fullName evidence="4">NAD-dependent dehydratase</fullName>
    </submittedName>
</protein>
<dbReference type="CDD" id="cd05243">
    <property type="entry name" value="SDR_a5"/>
    <property type="match status" value="1"/>
</dbReference>
<evidence type="ECO:0000313" key="4">
    <source>
        <dbReference type="EMBL" id="KGK11695.1"/>
    </source>
</evidence>
<dbReference type="SUPFAM" id="SSF51735">
    <property type="entry name" value="NAD(P)-binding Rossmann-fold domains"/>
    <property type="match status" value="1"/>
</dbReference>
<feature type="domain" description="NAD(P)-binding" evidence="3">
    <location>
        <begin position="11"/>
        <end position="196"/>
    </location>
</feature>
<dbReference type="InterPro" id="IPR036291">
    <property type="entry name" value="NAD(P)-bd_dom_sf"/>
</dbReference>
<keyword evidence="1" id="KW-0602">Photosynthesis</keyword>
<evidence type="ECO:0000313" key="5">
    <source>
        <dbReference type="Proteomes" id="UP000029994"/>
    </source>
</evidence>
<evidence type="ECO:0000256" key="2">
    <source>
        <dbReference type="ARBA" id="ARBA00023276"/>
    </source>
</evidence>
<dbReference type="STRING" id="29495.EA26_10410"/>
<keyword evidence="5" id="KW-1185">Reference proteome</keyword>
<sequence length="294" mass="32700">MNNSPRILVAGSTGYLGSHIVKQLLEQQMDFKALARSRSKLQQLGVDDAQIVQAQVTDAQQLQGICDGVEVVISCLGITRQRDGLSYADVDYGANLNLLLEAERAGVKKFIYISAFNAAQFPKVRLLNAKERFARLLLSSTTVTPCVIRPNGFFSDLEEIYHMAKNGRAYLFGQGELKLNPIHGADLARFCLEAISRTEQELDVGGPDVLSAKQIAQLAFDALEREAKLTHLPDWMRRTSLVIAQHLPEKWAGPFEFFLAAMGKDAIAPCYGCYHLKDHYRLLAKQTHHAARSQ</sequence>
<dbReference type="Pfam" id="PF13460">
    <property type="entry name" value="NAD_binding_10"/>
    <property type="match status" value="1"/>
</dbReference>
<evidence type="ECO:0000259" key="3">
    <source>
        <dbReference type="Pfam" id="PF13460"/>
    </source>
</evidence>
<dbReference type="Proteomes" id="UP000029994">
    <property type="component" value="Unassembled WGS sequence"/>
</dbReference>
<dbReference type="InterPro" id="IPR016040">
    <property type="entry name" value="NAD(P)-bd_dom"/>
</dbReference>
<dbReference type="Gene3D" id="3.40.50.720">
    <property type="entry name" value="NAD(P)-binding Rossmann-like Domain"/>
    <property type="match status" value="1"/>
</dbReference>
<dbReference type="PANTHER" id="PTHR47128">
    <property type="match status" value="1"/>
</dbReference>
<dbReference type="InterPro" id="IPR044256">
    <property type="entry name" value="HCF244-like"/>
</dbReference>
<reference evidence="4 5" key="1">
    <citation type="submission" date="2014-04" db="EMBL/GenBank/DDBJ databases">
        <title>Genome sequencing of Vibrio navarrensis strains.</title>
        <authorList>
            <person name="Gladney L.M."/>
            <person name="Katz L.S."/>
            <person name="Marino-Ramirez L."/>
            <person name="Jordan I.K."/>
        </authorList>
    </citation>
    <scope>NUCLEOTIDE SEQUENCE [LARGE SCALE GENOMIC DNA]</scope>
    <source>
        <strain evidence="4 5">ATCC 51183</strain>
    </source>
</reference>